<dbReference type="RefSeq" id="WP_011827157.1">
    <property type="nucleotide sequence ID" value="NC_008820.1"/>
</dbReference>
<dbReference type="InterPro" id="IPR018511">
    <property type="entry name" value="Hemolysin-typ_Ca-bd_CS"/>
</dbReference>
<dbReference type="PANTHER" id="PTHR38340">
    <property type="entry name" value="S-LAYER PROTEIN"/>
    <property type="match status" value="1"/>
</dbReference>
<dbReference type="GO" id="GO:0005509">
    <property type="term" value="F:calcium ion binding"/>
    <property type="evidence" value="ECO:0007669"/>
    <property type="project" value="InterPro"/>
</dbReference>
<evidence type="ECO:0000313" key="4">
    <source>
        <dbReference type="Proteomes" id="UP000002274"/>
    </source>
</evidence>
<gene>
    <name evidence="3" type="ordered locus">P9303_25821</name>
</gene>
<dbReference type="Pfam" id="PF00353">
    <property type="entry name" value="HemolysinCabind"/>
    <property type="match status" value="2"/>
</dbReference>
<dbReference type="BioCyc" id="PMAR59922:G1G80-2261-MONOMER"/>
<reference evidence="3 4" key="1">
    <citation type="journal article" date="2007" name="PLoS Genet.">
        <title>Patterns and implications of gene gain and loss in the evolution of Prochlorococcus.</title>
        <authorList>
            <person name="Kettler G.C."/>
            <person name="Martiny A.C."/>
            <person name="Huang K."/>
            <person name="Zucker J."/>
            <person name="Coleman M.L."/>
            <person name="Rodrigue S."/>
            <person name="Chen F."/>
            <person name="Lapidus A."/>
            <person name="Ferriera S."/>
            <person name="Johnson J."/>
            <person name="Steglich C."/>
            <person name="Church G.M."/>
            <person name="Richardson P."/>
            <person name="Chisholm S.W."/>
        </authorList>
    </citation>
    <scope>NUCLEOTIDE SEQUENCE [LARGE SCALE GENOMIC DNA]</scope>
    <source>
        <strain evidence="3 4">MIT 9303</strain>
    </source>
</reference>
<dbReference type="PANTHER" id="PTHR38340:SF1">
    <property type="entry name" value="S-LAYER PROTEIN"/>
    <property type="match status" value="1"/>
</dbReference>
<evidence type="ECO:0000256" key="2">
    <source>
        <dbReference type="ARBA" id="ARBA00022525"/>
    </source>
</evidence>
<dbReference type="PROSITE" id="PS00330">
    <property type="entry name" value="HEMOLYSIN_CALCIUM"/>
    <property type="match status" value="2"/>
</dbReference>
<organism evidence="3 4">
    <name type="scientific">Prochlorococcus marinus (strain MIT 9303)</name>
    <dbReference type="NCBI Taxonomy" id="59922"/>
    <lineage>
        <taxon>Bacteria</taxon>
        <taxon>Bacillati</taxon>
        <taxon>Cyanobacteriota</taxon>
        <taxon>Cyanophyceae</taxon>
        <taxon>Synechococcales</taxon>
        <taxon>Prochlorococcaceae</taxon>
        <taxon>Prochlorococcus</taxon>
    </lineage>
</organism>
<dbReference type="InterPro" id="IPR050557">
    <property type="entry name" value="RTX_toxin/Mannuronan_C5-epim"/>
</dbReference>
<dbReference type="InterPro" id="IPR011049">
    <property type="entry name" value="Serralysin-like_metalloprot_C"/>
</dbReference>
<keyword evidence="2" id="KW-0964">Secreted</keyword>
<dbReference type="KEGG" id="pmf:P9303_25821"/>
<dbReference type="EMBL" id="CP000554">
    <property type="protein sequence ID" value="ABM79313.1"/>
    <property type="molecule type" value="Genomic_DNA"/>
</dbReference>
<dbReference type="HOGENOM" id="CLU_280317_0_0_3"/>
<dbReference type="PRINTS" id="PR00313">
    <property type="entry name" value="CABNDNGRPT"/>
</dbReference>
<protein>
    <submittedName>
        <fullName evidence="3">Uncharacterized protein</fullName>
    </submittedName>
</protein>
<dbReference type="Gene3D" id="2.150.10.10">
    <property type="entry name" value="Serralysin-like metalloprotease, C-terminal"/>
    <property type="match status" value="1"/>
</dbReference>
<sequence>MNNPLLMYEMITNPFNFFGDFEDPTYRDNNIEFKKEWIQSDFDLNDGDSTWNKYTNNDLIKLLADIQSLGSNEFTPIAGNFGIQKHLITSTYQISDSDYVIDKPDTSRFNPKGPYNPSGWGYRGNPAGIAQEGVWGVLCDDIWRQIITTANSLETEERKQKLINTYAFNKEDGEEYNIIIPDLRKGVTFGNKHIITDQYVISNPLSFSSLRSNVNAWARSLDTVTHSDHFITKKPEEVPNWRTGYLAGHGQLGLPGVDQDGNLSQGIEWRKVMFRGAGDNIIRTRYFYPIGNGFDSAIHQKNNINTGGGSDYVIYDNSQHEVILGDGDDLAFPSIKAFAPSISFGQHAQNKLLEEPDGDPGSILINSVRYKDDCDWLGDCTTTHVGKQLPFVNANNEGQLKYSSNRLLPQPDQNTLVPTVIENPLISNPINSVNHGPVSSDEAWYYTNKAQILDGVQPRQAIEIGGQKIYGGKGHDTLHGFDPLIYASEGAKEYNHVQRKGDNPWKYGRPVPHVIQNKLNFLGDKDIDFKWDPILLSGGEGSDRINLGDLKRINLGLKGDIINKNFANTLYLVFGDKEKSDECTVIARKSKKWADNMSPDVFSLDASYDFREEIIVEGLNIDNRIAGDDPKSDWTTQAATVQKSVTAAALTAAAYLGTAFPVIGAASAIAAVGIDIAKQLQQHDSSASQSEATDFYERDEVKEKIVPLGSWTKAVTIPDFDPSDNITINLIPIEDPSVDQSEDKWSNINFSMSYGQNQMHRTTNYGHTVYLETPTDPQPNPIAYLSGLSNADQSAEYGWKTWDFMSGNQSILDPVKHMAWFGVLSNTENTQNMKLDSYKEAHWNNLEIEKDSPYSDIFRWNSDSLGTAEKLDNYRSGSSSMRLMYDNFEKGWYWDTRFYGEGESKGDVKVIDPHFSFLHYYNKANKAWDKISYQDLLDKPTTVDENGIEYQEIAKRAQFEYWTKDEDHIVGGPDDDWLTGGDGGDYMHAGHGRDTLLGGDGDDVLIGGEGRDLLKGGQGSDVFMYKDASHSGYGIKRDVIGDFRSHQKDKIDLSGIQAGLIFIGSDGFSGQAGQVRFENGLLQVNIDRGWRAEFEIQLLGVDSLDLDDLIL</sequence>
<proteinExistence type="predicted"/>
<dbReference type="InterPro" id="IPR001343">
    <property type="entry name" value="Hemolysn_Ca-bd"/>
</dbReference>
<dbReference type="AlphaFoldDB" id="A2CCV3"/>
<comment type="subcellular location">
    <subcellularLocation>
        <location evidence="1">Secreted</location>
    </subcellularLocation>
</comment>
<dbReference type="STRING" id="59922.P9303_25821"/>
<evidence type="ECO:0000313" key="3">
    <source>
        <dbReference type="EMBL" id="ABM79313.1"/>
    </source>
</evidence>
<dbReference type="SUPFAM" id="SSF51120">
    <property type="entry name" value="beta-Roll"/>
    <property type="match status" value="1"/>
</dbReference>
<evidence type="ECO:0000256" key="1">
    <source>
        <dbReference type="ARBA" id="ARBA00004613"/>
    </source>
</evidence>
<dbReference type="Proteomes" id="UP000002274">
    <property type="component" value="Chromosome"/>
</dbReference>
<name>A2CCV3_PROM3</name>
<accession>A2CCV3</accession>
<dbReference type="GO" id="GO:0005576">
    <property type="term" value="C:extracellular region"/>
    <property type="evidence" value="ECO:0007669"/>
    <property type="project" value="UniProtKB-SubCell"/>
</dbReference>